<sequence>MYSHTISAVNYNAPISTNTKCASQAEELLIRYLNVWGGGGIFLHHVYRDRAQDDFHEPEIALTARITRWQIETAEFWGNFPQACSMLCQTNAAIHLSRQKDDLL</sequence>
<accession>A0AAU8CZW8</accession>
<geneLocation type="plasmid" evidence="1">
    <name>pMk2240A</name>
</geneLocation>
<dbReference type="RefSeq" id="WP_353646730.1">
    <property type="nucleotide sequence ID" value="NZ_CP159256.1"/>
</dbReference>
<keyword evidence="1" id="KW-0614">Plasmid</keyword>
<gene>
    <name evidence="1" type="ORF">ABVK50_30845</name>
</gene>
<proteinExistence type="predicted"/>
<dbReference type="EMBL" id="CP159256">
    <property type="protein sequence ID" value="XCG52527.1"/>
    <property type="molecule type" value="Genomic_DNA"/>
</dbReference>
<reference evidence="1" key="1">
    <citation type="submission" date="2024-06" db="EMBL/GenBank/DDBJ databases">
        <title>Mesorhizobium karijinii sp. nov., a symbiont of the iconic Swainsona formosa from arid Australia.</title>
        <authorList>
            <person name="Hill Y.J."/>
            <person name="Watkin E.L.J."/>
            <person name="O'Hara G.W."/>
            <person name="Terpolilli J."/>
            <person name="Tye M.L."/>
            <person name="Kohlmeier M.G."/>
        </authorList>
    </citation>
    <scope>NUCLEOTIDE SEQUENCE</scope>
    <source>
        <strain evidence="1">WSM2240</strain>
        <plasmid evidence="1">pMk2240A</plasmid>
    </source>
</reference>
<evidence type="ECO:0000313" key="1">
    <source>
        <dbReference type="EMBL" id="XCG52527.1"/>
    </source>
</evidence>
<organism evidence="1">
    <name type="scientific">Mesorhizobium sp. WSM2240</name>
    <dbReference type="NCBI Taxonomy" id="3228851"/>
    <lineage>
        <taxon>Bacteria</taxon>
        <taxon>Pseudomonadati</taxon>
        <taxon>Pseudomonadota</taxon>
        <taxon>Alphaproteobacteria</taxon>
        <taxon>Hyphomicrobiales</taxon>
        <taxon>Phyllobacteriaceae</taxon>
        <taxon>Mesorhizobium</taxon>
    </lineage>
</organism>
<name>A0AAU8CZW8_9HYPH</name>
<dbReference type="AlphaFoldDB" id="A0AAU8CZW8"/>
<protein>
    <submittedName>
        <fullName evidence="1">Uncharacterized protein</fullName>
    </submittedName>
</protein>